<dbReference type="OrthoDB" id="2863383at2"/>
<gene>
    <name evidence="2" type="ORF">WQ57_08635</name>
</gene>
<sequence>MMNSNASTEKKYQEAIQSLRKINDDLFYGELKQLIKEREDAIAAMNEAVYQYIEKMEEHLKSFPDQVSGQLKEDLIVPQQASLERFNSNLADMENRMGLWQSQYQDYLIKTENLLSGMKELLREDQEFAGSQTERVLSELRKLEEKVRDVFAEEFSEQASKTNVKYDAVSERLHTILLQMDRMEEDRRGESEHWQQQISQVQIKQREIQTDFDQKWKMMETSGFKTEKSMRKWLVGLAVGQGVALIGLVLLLIR</sequence>
<name>A0A0M2SY63_9BACI</name>
<proteinExistence type="predicted"/>
<keyword evidence="1" id="KW-0812">Transmembrane</keyword>
<organism evidence="2 3">
    <name type="scientific">Mesobacillus campisalis</name>
    <dbReference type="NCBI Taxonomy" id="1408103"/>
    <lineage>
        <taxon>Bacteria</taxon>
        <taxon>Bacillati</taxon>
        <taxon>Bacillota</taxon>
        <taxon>Bacilli</taxon>
        <taxon>Bacillales</taxon>
        <taxon>Bacillaceae</taxon>
        <taxon>Mesobacillus</taxon>
    </lineage>
</organism>
<evidence type="ECO:0000313" key="3">
    <source>
        <dbReference type="Proteomes" id="UP000034166"/>
    </source>
</evidence>
<accession>A0A0M2SY63</accession>
<feature type="transmembrane region" description="Helical" evidence="1">
    <location>
        <begin position="233"/>
        <end position="253"/>
    </location>
</feature>
<keyword evidence="3" id="KW-1185">Reference proteome</keyword>
<dbReference type="AlphaFoldDB" id="A0A0M2SY63"/>
<comment type="caution">
    <text evidence="2">The sequence shown here is derived from an EMBL/GenBank/DDBJ whole genome shotgun (WGS) entry which is preliminary data.</text>
</comment>
<dbReference type="PATRIC" id="fig|1408103.3.peg.1948"/>
<keyword evidence="1" id="KW-0472">Membrane</keyword>
<dbReference type="RefSeq" id="WP_046523338.1">
    <property type="nucleotide sequence ID" value="NZ_LAYY01000007.1"/>
</dbReference>
<evidence type="ECO:0000313" key="2">
    <source>
        <dbReference type="EMBL" id="KKK38646.1"/>
    </source>
</evidence>
<protein>
    <submittedName>
        <fullName evidence="2">Uncharacterized protein</fullName>
    </submittedName>
</protein>
<reference evidence="2 3" key="1">
    <citation type="submission" date="2015-04" db="EMBL/GenBank/DDBJ databases">
        <title>Taxonomic description and genome sequence of Bacillus campisalis sp. nov., a novel member of the genus Bacillus isolated from solar saltern.</title>
        <authorList>
            <person name="Mathan Kumar R."/>
            <person name="Kaur G."/>
            <person name="Kumar A."/>
            <person name="Singh N.K."/>
            <person name="Kaur N."/>
            <person name="Kumar N."/>
            <person name="Mayilraj S."/>
        </authorList>
    </citation>
    <scope>NUCLEOTIDE SEQUENCE [LARGE SCALE GENOMIC DNA]</scope>
    <source>
        <strain evidence="2 3">SA2-6</strain>
    </source>
</reference>
<keyword evidence="1" id="KW-1133">Transmembrane helix</keyword>
<evidence type="ECO:0000256" key="1">
    <source>
        <dbReference type="SAM" id="Phobius"/>
    </source>
</evidence>
<dbReference type="Proteomes" id="UP000034166">
    <property type="component" value="Unassembled WGS sequence"/>
</dbReference>
<dbReference type="EMBL" id="LAYY01000007">
    <property type="protein sequence ID" value="KKK38646.1"/>
    <property type="molecule type" value="Genomic_DNA"/>
</dbReference>